<dbReference type="Proteomes" id="UP000323258">
    <property type="component" value="Unassembled WGS sequence"/>
</dbReference>
<accession>A0A5D4GY95</accession>
<name>A0A5D4GY95_9HYPH</name>
<dbReference type="EMBL" id="VSZS01000059">
    <property type="protein sequence ID" value="TYR33556.1"/>
    <property type="molecule type" value="Genomic_DNA"/>
</dbReference>
<gene>
    <name evidence="6" type="ORF">FY036_07345</name>
</gene>
<dbReference type="Gene3D" id="3.20.20.70">
    <property type="entry name" value="Aldolase class I"/>
    <property type="match status" value="1"/>
</dbReference>
<sequence length="299" mass="31157">MFIVSTPRLVVEQCKAGVVGAIPALNARPKELLKDWIAEIREALAAHDRVHPEAPAAPFALNQIAHRTNDRLGDDMDVIAEAEVPIVIVSLAAPEHILSAVHSYGGLVFNDVVNARHARKCAEAGVDGLIAVSAGAGGHTGTISPFALVEEIRAFWDGPLGLGGAIATGRGVLAAQALGADFAYVGSAFIAADESNAQEGYKRMLLGASAQDIVMSDRLTGVKANFMGQSLSANGLDPAALARGDPAEKGFGEDGGSYKAWRDVWSAGHGAGSVRRLSPAADIVGAMTREYEEARRALC</sequence>
<evidence type="ECO:0000256" key="3">
    <source>
        <dbReference type="ARBA" id="ARBA00022643"/>
    </source>
</evidence>
<dbReference type="CDD" id="cd04730">
    <property type="entry name" value="NPD_like"/>
    <property type="match status" value="1"/>
</dbReference>
<evidence type="ECO:0000313" key="7">
    <source>
        <dbReference type="Proteomes" id="UP000323258"/>
    </source>
</evidence>
<dbReference type="Pfam" id="PF03060">
    <property type="entry name" value="NMO"/>
    <property type="match status" value="1"/>
</dbReference>
<dbReference type="InterPro" id="IPR013785">
    <property type="entry name" value="Aldolase_TIM"/>
</dbReference>
<dbReference type="AlphaFoldDB" id="A0A5D4GY95"/>
<evidence type="ECO:0000256" key="2">
    <source>
        <dbReference type="ARBA" id="ARBA00022630"/>
    </source>
</evidence>
<organism evidence="6 7">
    <name type="scientific">Neoaquamicrobium microcysteis</name>
    <dbReference type="NCBI Taxonomy" id="2682781"/>
    <lineage>
        <taxon>Bacteria</taxon>
        <taxon>Pseudomonadati</taxon>
        <taxon>Pseudomonadota</taxon>
        <taxon>Alphaproteobacteria</taxon>
        <taxon>Hyphomicrobiales</taxon>
        <taxon>Phyllobacteriaceae</taxon>
        <taxon>Neoaquamicrobium</taxon>
    </lineage>
</organism>
<evidence type="ECO:0000256" key="5">
    <source>
        <dbReference type="ARBA" id="ARBA00023033"/>
    </source>
</evidence>
<keyword evidence="7" id="KW-1185">Reference proteome</keyword>
<reference evidence="6 7" key="2">
    <citation type="submission" date="2019-09" db="EMBL/GenBank/DDBJ databases">
        <title>Mesorhizobium sp. MaA-C15 isolated from Microcystis aeruginosa.</title>
        <authorList>
            <person name="Jeong S.E."/>
            <person name="Jin H.M."/>
            <person name="Jeon C.O."/>
        </authorList>
    </citation>
    <scope>NUCLEOTIDE SEQUENCE [LARGE SCALE GENOMIC DNA]</scope>
    <source>
        <strain evidence="6 7">MaA-C15</strain>
    </source>
</reference>
<keyword evidence="5 6" id="KW-0503">Monooxygenase</keyword>
<evidence type="ECO:0000256" key="4">
    <source>
        <dbReference type="ARBA" id="ARBA00023002"/>
    </source>
</evidence>
<dbReference type="PANTHER" id="PTHR42747:SF4">
    <property type="entry name" value="BLR1330 PROTEIN"/>
    <property type="match status" value="1"/>
</dbReference>
<dbReference type="SUPFAM" id="SSF51412">
    <property type="entry name" value="Inosine monophosphate dehydrogenase (IMPDH)"/>
    <property type="match status" value="1"/>
</dbReference>
<evidence type="ECO:0000313" key="6">
    <source>
        <dbReference type="EMBL" id="TYR33556.1"/>
    </source>
</evidence>
<dbReference type="PANTHER" id="PTHR42747">
    <property type="entry name" value="NITRONATE MONOOXYGENASE-RELATED"/>
    <property type="match status" value="1"/>
</dbReference>
<dbReference type="OrthoDB" id="9778912at2"/>
<reference evidence="6 7" key="1">
    <citation type="submission" date="2019-08" db="EMBL/GenBank/DDBJ databases">
        <authorList>
            <person name="Seo Y.L."/>
        </authorList>
    </citation>
    <scope>NUCLEOTIDE SEQUENCE [LARGE SCALE GENOMIC DNA]</scope>
    <source>
        <strain evidence="6 7">MaA-C15</strain>
    </source>
</reference>
<dbReference type="InterPro" id="IPR004136">
    <property type="entry name" value="NMO"/>
</dbReference>
<keyword evidence="3" id="KW-0288">FMN</keyword>
<comment type="similarity">
    <text evidence="1">Belongs to the nitronate monooxygenase family. NMO class I subfamily.</text>
</comment>
<evidence type="ECO:0000256" key="1">
    <source>
        <dbReference type="ARBA" id="ARBA00009881"/>
    </source>
</evidence>
<keyword evidence="2" id="KW-0285">Flavoprotein</keyword>
<keyword evidence="4" id="KW-0560">Oxidoreductase</keyword>
<comment type="caution">
    <text evidence="6">The sequence shown here is derived from an EMBL/GenBank/DDBJ whole genome shotgun (WGS) entry which is preliminary data.</text>
</comment>
<dbReference type="GO" id="GO:0018580">
    <property type="term" value="F:nitronate monooxygenase activity"/>
    <property type="evidence" value="ECO:0007669"/>
    <property type="project" value="InterPro"/>
</dbReference>
<proteinExistence type="inferred from homology"/>
<protein>
    <submittedName>
        <fullName evidence="6">Nitronate monooxygenase</fullName>
    </submittedName>
</protein>